<keyword evidence="3" id="KW-1133">Transmembrane helix</keyword>
<keyword evidence="1" id="KW-0676">Redox-active center</keyword>
<comment type="caution">
    <text evidence="5">The sequence shown here is derived from an EMBL/GenBank/DDBJ whole genome shotgun (WGS) entry which is preliminary data.</text>
</comment>
<dbReference type="InterPro" id="IPR013766">
    <property type="entry name" value="Thioredoxin_domain"/>
</dbReference>
<keyword evidence="3" id="KW-0812">Transmembrane</keyword>
<name>A0A931G8Y5_9BACT</name>
<dbReference type="PROSITE" id="PS51352">
    <property type="entry name" value="THIOREDOXIN_2"/>
    <property type="match status" value="1"/>
</dbReference>
<protein>
    <submittedName>
        <fullName evidence="5">Thioredoxin family protein</fullName>
    </submittedName>
</protein>
<dbReference type="AlphaFoldDB" id="A0A931G8Y5"/>
<evidence type="ECO:0000313" key="5">
    <source>
        <dbReference type="EMBL" id="MBG0779805.1"/>
    </source>
</evidence>
<evidence type="ECO:0000256" key="1">
    <source>
        <dbReference type="ARBA" id="ARBA00023284"/>
    </source>
</evidence>
<dbReference type="Pfam" id="PF13098">
    <property type="entry name" value="Thioredoxin_2"/>
    <property type="match status" value="1"/>
</dbReference>
<evidence type="ECO:0000256" key="2">
    <source>
        <dbReference type="SAM" id="MobiDB-lite"/>
    </source>
</evidence>
<gene>
    <name evidence="5" type="ORF">H0S81_07750</name>
</gene>
<evidence type="ECO:0000256" key="3">
    <source>
        <dbReference type="SAM" id="Phobius"/>
    </source>
</evidence>
<feature type="domain" description="Thioredoxin" evidence="4">
    <location>
        <begin position="52"/>
        <end position="172"/>
    </location>
</feature>
<reference evidence="5" key="1">
    <citation type="submission" date="2020-07" db="EMBL/GenBank/DDBJ databases">
        <title>Severe corrosion of carbon steel in oil field produced water can be linked to methanogenic archaea containing a special type of NiFe hydrogenase.</title>
        <authorList>
            <person name="Lahme S."/>
            <person name="Mand J."/>
            <person name="Longwell J."/>
            <person name="Smith R."/>
            <person name="Enning D."/>
        </authorList>
    </citation>
    <scope>NUCLEOTIDE SEQUENCE</scope>
    <source>
        <strain evidence="5">MIC098Bin6</strain>
    </source>
</reference>
<feature type="compositionally biased region" description="Polar residues" evidence="2">
    <location>
        <begin position="38"/>
        <end position="49"/>
    </location>
</feature>
<evidence type="ECO:0000259" key="4">
    <source>
        <dbReference type="PROSITE" id="PS51352"/>
    </source>
</evidence>
<evidence type="ECO:0000313" key="6">
    <source>
        <dbReference type="Proteomes" id="UP000706172"/>
    </source>
</evidence>
<feature type="region of interest" description="Disordered" evidence="2">
    <location>
        <begin position="30"/>
        <end position="65"/>
    </location>
</feature>
<dbReference type="GO" id="GO:0015035">
    <property type="term" value="F:protein-disulfide reductase activity"/>
    <property type="evidence" value="ECO:0007669"/>
    <property type="project" value="TreeGrafter"/>
</dbReference>
<feature type="transmembrane region" description="Helical" evidence="3">
    <location>
        <begin position="6"/>
        <end position="23"/>
    </location>
</feature>
<dbReference type="PANTHER" id="PTHR32234">
    <property type="entry name" value="THIOL:DISULFIDE INTERCHANGE PROTEIN DSBD"/>
    <property type="match status" value="1"/>
</dbReference>
<dbReference type="GO" id="GO:0045454">
    <property type="term" value="P:cell redox homeostasis"/>
    <property type="evidence" value="ECO:0007669"/>
    <property type="project" value="TreeGrafter"/>
</dbReference>
<accession>A0A931G8Y5</accession>
<dbReference type="Gene3D" id="3.40.30.10">
    <property type="entry name" value="Glutaredoxin"/>
    <property type="match status" value="1"/>
</dbReference>
<dbReference type="PANTHER" id="PTHR32234:SF0">
    <property type="entry name" value="THIOL:DISULFIDE INTERCHANGE PROTEIN DSBD"/>
    <property type="match status" value="1"/>
</dbReference>
<dbReference type="InterPro" id="IPR036249">
    <property type="entry name" value="Thioredoxin-like_sf"/>
</dbReference>
<proteinExistence type="predicted"/>
<organism evidence="5 6">
    <name type="scientific">Desulfotignum balticum</name>
    <dbReference type="NCBI Taxonomy" id="115781"/>
    <lineage>
        <taxon>Bacteria</taxon>
        <taxon>Pseudomonadati</taxon>
        <taxon>Thermodesulfobacteriota</taxon>
        <taxon>Desulfobacteria</taxon>
        <taxon>Desulfobacterales</taxon>
        <taxon>Desulfobacteraceae</taxon>
        <taxon>Desulfotignum</taxon>
    </lineage>
</organism>
<dbReference type="SUPFAM" id="SSF52833">
    <property type="entry name" value="Thioredoxin-like"/>
    <property type="match status" value="1"/>
</dbReference>
<dbReference type="InterPro" id="IPR017937">
    <property type="entry name" value="Thioredoxin_CS"/>
</dbReference>
<dbReference type="EMBL" id="JACCQK010000452">
    <property type="protein sequence ID" value="MBG0779805.1"/>
    <property type="molecule type" value="Genomic_DNA"/>
</dbReference>
<dbReference type="PROSITE" id="PS00194">
    <property type="entry name" value="THIOREDOXIN_1"/>
    <property type="match status" value="1"/>
</dbReference>
<dbReference type="InterPro" id="IPR012336">
    <property type="entry name" value="Thioredoxin-like_fold"/>
</dbReference>
<dbReference type="Proteomes" id="UP000706172">
    <property type="component" value="Unassembled WGS sequence"/>
</dbReference>
<sequence length="186" mass="21015">MKKEQVLVVILVVMGLAGVYWFVGTPPGKKPAQESEDTGTQSVTETVTARVTDAGKPGPDRAGIDWNDYTPGLTRAKNQGKSVFLYFYAQWCTYCTKLKQTTFLDEKVQDYLDDHFVSISVDTDQNQTLSQTWQVTGLPTMWFLTPEGDRISNLPGYVDGSQLLKILKYIRTESYLTMSFQDFVKQ</sequence>
<keyword evidence="3" id="KW-0472">Membrane</keyword>